<dbReference type="SUPFAM" id="SSF47413">
    <property type="entry name" value="lambda repressor-like DNA-binding domains"/>
    <property type="match status" value="1"/>
</dbReference>
<organism evidence="2 3">
    <name type="scientific">Daejeonella rubra</name>
    <dbReference type="NCBI Taxonomy" id="990371"/>
    <lineage>
        <taxon>Bacteria</taxon>
        <taxon>Pseudomonadati</taxon>
        <taxon>Bacteroidota</taxon>
        <taxon>Sphingobacteriia</taxon>
        <taxon>Sphingobacteriales</taxon>
        <taxon>Sphingobacteriaceae</taxon>
        <taxon>Daejeonella</taxon>
    </lineage>
</organism>
<reference evidence="3" key="1">
    <citation type="submission" date="2016-10" db="EMBL/GenBank/DDBJ databases">
        <authorList>
            <person name="Varghese N."/>
            <person name="Submissions S."/>
        </authorList>
    </citation>
    <scope>NUCLEOTIDE SEQUENCE [LARGE SCALE GENOMIC DNA]</scope>
    <source>
        <strain evidence="3">DSM 24536</strain>
    </source>
</reference>
<evidence type="ECO:0000259" key="1">
    <source>
        <dbReference type="PROSITE" id="PS50943"/>
    </source>
</evidence>
<evidence type="ECO:0000313" key="3">
    <source>
        <dbReference type="Proteomes" id="UP000199226"/>
    </source>
</evidence>
<proteinExistence type="predicted"/>
<sequence length="222" mass="24566">MTVKTKKTYLSYLRRKLNLSQEEIAKEFNIRQSYLSMIESGKRSMPIGLAKALSNKYSVDIGLFLAESNIPFNESQLPNISGVFQVSLPFISANMSQGHSCNGTDELAKESAIVVSQNGEIFGSDCILIELGDNSMRDTYATGTRFIGRKVPETDYSYQTGVVAVCYPGNIIVRRIKENTLLSDGILTLHSDNKESGGSFSLAKENIVCIYKLIKIVWGEVL</sequence>
<dbReference type="Gene3D" id="1.10.260.40">
    <property type="entry name" value="lambda repressor-like DNA-binding domains"/>
    <property type="match status" value="1"/>
</dbReference>
<dbReference type="Proteomes" id="UP000199226">
    <property type="component" value="Unassembled WGS sequence"/>
</dbReference>
<dbReference type="InterPro" id="IPR001387">
    <property type="entry name" value="Cro/C1-type_HTH"/>
</dbReference>
<evidence type="ECO:0000313" key="2">
    <source>
        <dbReference type="EMBL" id="SDM03420.1"/>
    </source>
</evidence>
<protein>
    <submittedName>
        <fullName evidence="2">Helix-turn-helix</fullName>
    </submittedName>
</protein>
<dbReference type="AlphaFoldDB" id="A0A1G9PXD5"/>
<dbReference type="OrthoDB" id="839492at2"/>
<dbReference type="InterPro" id="IPR010982">
    <property type="entry name" value="Lambda_DNA-bd_dom_sf"/>
</dbReference>
<name>A0A1G9PXD5_9SPHI</name>
<dbReference type="CDD" id="cd00093">
    <property type="entry name" value="HTH_XRE"/>
    <property type="match status" value="1"/>
</dbReference>
<dbReference type="EMBL" id="FNHH01000005">
    <property type="protein sequence ID" value="SDM03420.1"/>
    <property type="molecule type" value="Genomic_DNA"/>
</dbReference>
<dbReference type="PROSITE" id="PS50943">
    <property type="entry name" value="HTH_CROC1"/>
    <property type="match status" value="1"/>
</dbReference>
<dbReference type="SMART" id="SM00530">
    <property type="entry name" value="HTH_XRE"/>
    <property type="match status" value="1"/>
</dbReference>
<accession>A0A1G9PXD5</accession>
<keyword evidence="3" id="KW-1185">Reference proteome</keyword>
<dbReference type="Pfam" id="PF01381">
    <property type="entry name" value="HTH_3"/>
    <property type="match status" value="1"/>
</dbReference>
<gene>
    <name evidence="2" type="ORF">SAMN05421813_10523</name>
</gene>
<dbReference type="RefSeq" id="WP_090701176.1">
    <property type="nucleotide sequence ID" value="NZ_FNHH01000005.1"/>
</dbReference>
<dbReference type="STRING" id="990371.SAMN05421813_10523"/>
<dbReference type="GO" id="GO:0003677">
    <property type="term" value="F:DNA binding"/>
    <property type="evidence" value="ECO:0007669"/>
    <property type="project" value="InterPro"/>
</dbReference>
<feature type="domain" description="HTH cro/C1-type" evidence="1">
    <location>
        <begin position="10"/>
        <end position="64"/>
    </location>
</feature>